<dbReference type="Proteomes" id="UP001320544">
    <property type="component" value="Chromosome"/>
</dbReference>
<feature type="transmembrane region" description="Helical" evidence="8">
    <location>
        <begin position="356"/>
        <end position="377"/>
    </location>
</feature>
<feature type="compositionally biased region" description="Pro residues" evidence="7">
    <location>
        <begin position="502"/>
        <end position="512"/>
    </location>
</feature>
<evidence type="ECO:0000313" key="11">
    <source>
        <dbReference type="Proteomes" id="UP001320544"/>
    </source>
</evidence>
<evidence type="ECO:0000256" key="2">
    <source>
        <dbReference type="ARBA" id="ARBA00022448"/>
    </source>
</evidence>
<dbReference type="CDD" id="cd17502">
    <property type="entry name" value="MFS_Azr1_MDR_like"/>
    <property type="match status" value="1"/>
</dbReference>
<feature type="transmembrane region" description="Helical" evidence="8">
    <location>
        <begin position="198"/>
        <end position="217"/>
    </location>
</feature>
<evidence type="ECO:0000256" key="1">
    <source>
        <dbReference type="ARBA" id="ARBA00004651"/>
    </source>
</evidence>
<evidence type="ECO:0000256" key="8">
    <source>
        <dbReference type="SAM" id="Phobius"/>
    </source>
</evidence>
<keyword evidence="6 8" id="KW-0472">Membrane</keyword>
<dbReference type="RefSeq" id="WP_244411836.1">
    <property type="nucleotide sequence ID" value="NZ_AP025564.1"/>
</dbReference>
<evidence type="ECO:0000256" key="5">
    <source>
        <dbReference type="ARBA" id="ARBA00022989"/>
    </source>
</evidence>
<evidence type="ECO:0000256" key="7">
    <source>
        <dbReference type="SAM" id="MobiDB-lite"/>
    </source>
</evidence>
<accession>A0ABM7WGV1</accession>
<dbReference type="InterPro" id="IPR036259">
    <property type="entry name" value="MFS_trans_sf"/>
</dbReference>
<feature type="region of interest" description="Disordered" evidence="7">
    <location>
        <begin position="488"/>
        <end position="512"/>
    </location>
</feature>
<keyword evidence="3" id="KW-1003">Cell membrane</keyword>
<evidence type="ECO:0000256" key="4">
    <source>
        <dbReference type="ARBA" id="ARBA00022692"/>
    </source>
</evidence>
<sequence length="512" mass="52268">MEQQAKAASDGVIVGLMLSLFIAALDATVVSTAMPKIAAALSGFDRYTWPFTSYLLTCTIATLLCGGIAARVGHKKMFMLGILVFAGASLGCALSNSIEALTAMRAVQGVGGGFVESGVFITVAELFEPRERGKYMGAISSMYGLASVAGPLVGGLIADTVGWHWIFLVNLPISIVALVLVTKLLPGKSAHSESRLDLRGAVLASATVVPLVLAFSLTGDLFAWWSAPFFGLLIAAALFGALLVAAEKGRERPIVPVRLFARKQVSAAFVLSFGAQFLLLAGIMFIPRFAQEALGLSSTESAYATIPMTLALIIGSNASGRLFGKTGRMRTLARIAFIVMGAGSLALGIIGAETNLAQIAVSSAVLGFGIGMSMPLGNIAAQTGAEPHNIGKATSMALFFRGLGGTIGTAACGAAVGASSVGAAPAVFGICIALAATCLVTMVWLPKMIEGRRGARGRAHAAGGANGARGANGDASVRITDISCERPAAQGAEGEIASGNPRPKPASPNVVP</sequence>
<keyword evidence="4 8" id="KW-0812">Transmembrane</keyword>
<feature type="transmembrane region" description="Helical" evidence="8">
    <location>
        <begin position="267"/>
        <end position="290"/>
    </location>
</feature>
<dbReference type="Pfam" id="PF07690">
    <property type="entry name" value="MFS_1"/>
    <property type="match status" value="1"/>
</dbReference>
<comment type="subcellular location">
    <subcellularLocation>
        <location evidence="1">Cell membrane</location>
        <topology evidence="1">Multi-pass membrane protein</topology>
    </subcellularLocation>
</comment>
<feature type="transmembrane region" description="Helical" evidence="8">
    <location>
        <begin position="110"/>
        <end position="127"/>
    </location>
</feature>
<reference evidence="10 11" key="1">
    <citation type="submission" date="2022-01" db="EMBL/GenBank/DDBJ databases">
        <title>Novel bile acid biosynthetic pathways are enriched in the microbiome of centenarians.</title>
        <authorList>
            <person name="Sato Y."/>
            <person name="Atarashi K."/>
            <person name="Plichta R.D."/>
            <person name="Arai Y."/>
            <person name="Sasajima S."/>
            <person name="Kearney M.S."/>
            <person name="Suda W."/>
            <person name="Takeshita K."/>
            <person name="Sasaki T."/>
            <person name="Okamoto S."/>
            <person name="Skelly N.A."/>
            <person name="Okamura Y."/>
            <person name="Vlamakis H."/>
            <person name="Li Y."/>
            <person name="Tanoue T."/>
            <person name="Takei H."/>
            <person name="Nittono H."/>
            <person name="Narushima S."/>
            <person name="Irie J."/>
            <person name="Itoh H."/>
            <person name="Moriya K."/>
            <person name="Sugiura Y."/>
            <person name="Suematsu M."/>
            <person name="Moritoki N."/>
            <person name="Shibata S."/>
            <person name="Littman R.D."/>
            <person name="Fischbach A.M."/>
            <person name="Uwamino Y."/>
            <person name="Inoue T."/>
            <person name="Honda A."/>
            <person name="Hattori M."/>
            <person name="Murai T."/>
            <person name="Xavier J.R."/>
            <person name="Hirose N."/>
            <person name="Honda K."/>
        </authorList>
    </citation>
    <scope>NUCLEOTIDE SEQUENCE [LARGE SCALE GENOMIC DNA]</scope>
    <source>
        <strain evidence="10 11">CE91-St30</strain>
    </source>
</reference>
<dbReference type="PROSITE" id="PS50850">
    <property type="entry name" value="MFS"/>
    <property type="match status" value="1"/>
</dbReference>
<evidence type="ECO:0000256" key="3">
    <source>
        <dbReference type="ARBA" id="ARBA00022475"/>
    </source>
</evidence>
<dbReference type="PANTHER" id="PTHR23501">
    <property type="entry name" value="MAJOR FACILITATOR SUPERFAMILY"/>
    <property type="match status" value="1"/>
</dbReference>
<feature type="transmembrane region" description="Helical" evidence="8">
    <location>
        <begin position="51"/>
        <end position="70"/>
    </location>
</feature>
<feature type="transmembrane region" description="Helical" evidence="8">
    <location>
        <begin position="12"/>
        <end position="31"/>
    </location>
</feature>
<feature type="transmembrane region" description="Helical" evidence="8">
    <location>
        <begin position="332"/>
        <end position="350"/>
    </location>
</feature>
<protein>
    <recommendedName>
        <fullName evidence="9">Major facilitator superfamily (MFS) profile domain-containing protein</fullName>
    </recommendedName>
</protein>
<dbReference type="InterPro" id="IPR004638">
    <property type="entry name" value="EmrB-like"/>
</dbReference>
<dbReference type="InterPro" id="IPR020846">
    <property type="entry name" value="MFS_dom"/>
</dbReference>
<name>A0ABM7WGV1_9ACTN</name>
<dbReference type="SUPFAM" id="SSF103473">
    <property type="entry name" value="MFS general substrate transporter"/>
    <property type="match status" value="1"/>
</dbReference>
<feature type="transmembrane region" description="Helical" evidence="8">
    <location>
        <begin position="302"/>
        <end position="320"/>
    </location>
</feature>
<gene>
    <name evidence="10" type="ORF">CE91St30_08020</name>
</gene>
<keyword evidence="5 8" id="KW-1133">Transmembrane helix</keyword>
<feature type="transmembrane region" description="Helical" evidence="8">
    <location>
        <begin position="164"/>
        <end position="186"/>
    </location>
</feature>
<feature type="transmembrane region" description="Helical" evidence="8">
    <location>
        <begin position="424"/>
        <end position="445"/>
    </location>
</feature>
<evidence type="ECO:0000256" key="6">
    <source>
        <dbReference type="ARBA" id="ARBA00023136"/>
    </source>
</evidence>
<dbReference type="PRINTS" id="PR01036">
    <property type="entry name" value="TCRTETB"/>
</dbReference>
<feature type="transmembrane region" description="Helical" evidence="8">
    <location>
        <begin position="223"/>
        <end position="246"/>
    </location>
</feature>
<dbReference type="EMBL" id="AP025564">
    <property type="protein sequence ID" value="BDE95469.1"/>
    <property type="molecule type" value="Genomic_DNA"/>
</dbReference>
<dbReference type="InterPro" id="IPR011701">
    <property type="entry name" value="MFS"/>
</dbReference>
<organism evidence="10 11">
    <name type="scientific">Raoultibacter timonensis</name>
    <dbReference type="NCBI Taxonomy" id="1907662"/>
    <lineage>
        <taxon>Bacteria</taxon>
        <taxon>Bacillati</taxon>
        <taxon>Actinomycetota</taxon>
        <taxon>Coriobacteriia</taxon>
        <taxon>Eggerthellales</taxon>
        <taxon>Eggerthellaceae</taxon>
        <taxon>Raoultibacter</taxon>
    </lineage>
</organism>
<dbReference type="Gene3D" id="1.20.1250.20">
    <property type="entry name" value="MFS general substrate transporter like domains"/>
    <property type="match status" value="1"/>
</dbReference>
<dbReference type="Gene3D" id="1.20.1720.10">
    <property type="entry name" value="Multidrug resistance protein D"/>
    <property type="match status" value="1"/>
</dbReference>
<proteinExistence type="predicted"/>
<dbReference type="PANTHER" id="PTHR23501:SF197">
    <property type="entry name" value="COMD"/>
    <property type="match status" value="1"/>
</dbReference>
<keyword evidence="11" id="KW-1185">Reference proteome</keyword>
<dbReference type="NCBIfam" id="TIGR00711">
    <property type="entry name" value="efflux_EmrB"/>
    <property type="match status" value="1"/>
</dbReference>
<evidence type="ECO:0000313" key="10">
    <source>
        <dbReference type="EMBL" id="BDE95469.1"/>
    </source>
</evidence>
<evidence type="ECO:0000259" key="9">
    <source>
        <dbReference type="PROSITE" id="PS50850"/>
    </source>
</evidence>
<feature type="transmembrane region" description="Helical" evidence="8">
    <location>
        <begin position="139"/>
        <end position="158"/>
    </location>
</feature>
<feature type="domain" description="Major facilitator superfamily (MFS) profile" evidence="9">
    <location>
        <begin position="12"/>
        <end position="453"/>
    </location>
</feature>
<keyword evidence="2" id="KW-0813">Transport</keyword>
<feature type="transmembrane region" description="Helical" evidence="8">
    <location>
        <begin position="77"/>
        <end position="98"/>
    </location>
</feature>
<feature type="transmembrane region" description="Helical" evidence="8">
    <location>
        <begin position="398"/>
        <end position="418"/>
    </location>
</feature>